<evidence type="ECO:0000313" key="4">
    <source>
        <dbReference type="Proteomes" id="UP001302602"/>
    </source>
</evidence>
<proteinExistence type="predicted"/>
<dbReference type="RefSeq" id="XP_062648132.1">
    <property type="nucleotide sequence ID" value="XM_062797467.1"/>
</dbReference>
<evidence type="ECO:0000256" key="1">
    <source>
        <dbReference type="SAM" id="MobiDB-lite"/>
    </source>
</evidence>
<evidence type="ECO:0000313" key="3">
    <source>
        <dbReference type="EMBL" id="KAK4124361.1"/>
    </source>
</evidence>
<feature type="non-terminal residue" evidence="3">
    <location>
        <position position="1"/>
    </location>
</feature>
<feature type="compositionally biased region" description="Polar residues" evidence="1">
    <location>
        <begin position="7"/>
        <end position="17"/>
    </location>
</feature>
<dbReference type="Proteomes" id="UP001302602">
    <property type="component" value="Unassembled WGS sequence"/>
</dbReference>
<keyword evidence="2" id="KW-0472">Membrane</keyword>
<comment type="caution">
    <text evidence="3">The sequence shown here is derived from an EMBL/GenBank/DDBJ whole genome shotgun (WGS) entry which is preliminary data.</text>
</comment>
<feature type="region of interest" description="Disordered" evidence="1">
    <location>
        <begin position="1"/>
        <end position="21"/>
    </location>
</feature>
<keyword evidence="2" id="KW-1133">Transmembrane helix</keyword>
<dbReference type="AlphaFoldDB" id="A0AAN6U207"/>
<protein>
    <submittedName>
        <fullName evidence="3">Uncharacterized protein</fullName>
    </submittedName>
</protein>
<evidence type="ECO:0000256" key="2">
    <source>
        <dbReference type="SAM" id="Phobius"/>
    </source>
</evidence>
<organism evidence="3 4">
    <name type="scientific">Parathielavia appendiculata</name>
    <dbReference type="NCBI Taxonomy" id="2587402"/>
    <lineage>
        <taxon>Eukaryota</taxon>
        <taxon>Fungi</taxon>
        <taxon>Dikarya</taxon>
        <taxon>Ascomycota</taxon>
        <taxon>Pezizomycotina</taxon>
        <taxon>Sordariomycetes</taxon>
        <taxon>Sordariomycetidae</taxon>
        <taxon>Sordariales</taxon>
        <taxon>Chaetomiaceae</taxon>
        <taxon>Parathielavia</taxon>
    </lineage>
</organism>
<dbReference type="EMBL" id="MU853227">
    <property type="protein sequence ID" value="KAK4124361.1"/>
    <property type="molecule type" value="Genomic_DNA"/>
</dbReference>
<reference evidence="3" key="2">
    <citation type="submission" date="2023-05" db="EMBL/GenBank/DDBJ databases">
        <authorList>
            <consortium name="Lawrence Berkeley National Laboratory"/>
            <person name="Steindorff A."/>
            <person name="Hensen N."/>
            <person name="Bonometti L."/>
            <person name="Westerberg I."/>
            <person name="Brannstrom I.O."/>
            <person name="Guillou S."/>
            <person name="Cros-Aarteil S."/>
            <person name="Calhoun S."/>
            <person name="Haridas S."/>
            <person name="Kuo A."/>
            <person name="Mondo S."/>
            <person name="Pangilinan J."/>
            <person name="Riley R."/>
            <person name="Labutti K."/>
            <person name="Andreopoulos B."/>
            <person name="Lipzen A."/>
            <person name="Chen C."/>
            <person name="Yanf M."/>
            <person name="Daum C."/>
            <person name="Ng V."/>
            <person name="Clum A."/>
            <person name="Ohm R."/>
            <person name="Martin F."/>
            <person name="Silar P."/>
            <person name="Natvig D."/>
            <person name="Lalanne C."/>
            <person name="Gautier V."/>
            <person name="Ament-Velasquez S.L."/>
            <person name="Kruys A."/>
            <person name="Hutchinson M.I."/>
            <person name="Powell A.J."/>
            <person name="Barry K."/>
            <person name="Miller A.N."/>
            <person name="Grigoriev I.V."/>
            <person name="Debuchy R."/>
            <person name="Gladieux P."/>
            <person name="Thoren M.H."/>
            <person name="Johannesson H."/>
        </authorList>
    </citation>
    <scope>NUCLEOTIDE SEQUENCE</scope>
    <source>
        <strain evidence="3">CBS 731.68</strain>
    </source>
</reference>
<feature type="transmembrane region" description="Helical" evidence="2">
    <location>
        <begin position="31"/>
        <end position="52"/>
    </location>
</feature>
<name>A0AAN6U207_9PEZI</name>
<keyword evidence="4" id="KW-1185">Reference proteome</keyword>
<sequence>PRPSLGPSGSQQTSNFARSHHDPAHSLPLPAYSFLLLVHLASASTLLITVVASPLATSRSVCTSVDLFHDIFLGATSCHPSSAGVKPQSDNELDLTICIVMNQITGHMQWMGYGKFSDCCTHCTISQPMGEAKAVAYLLV</sequence>
<dbReference type="GeneID" id="87834242"/>
<accession>A0AAN6U207</accession>
<reference evidence="3" key="1">
    <citation type="journal article" date="2023" name="Mol. Phylogenet. Evol.">
        <title>Genome-scale phylogeny and comparative genomics of the fungal order Sordariales.</title>
        <authorList>
            <person name="Hensen N."/>
            <person name="Bonometti L."/>
            <person name="Westerberg I."/>
            <person name="Brannstrom I.O."/>
            <person name="Guillou S."/>
            <person name="Cros-Aarteil S."/>
            <person name="Calhoun S."/>
            <person name="Haridas S."/>
            <person name="Kuo A."/>
            <person name="Mondo S."/>
            <person name="Pangilinan J."/>
            <person name="Riley R."/>
            <person name="LaButti K."/>
            <person name="Andreopoulos B."/>
            <person name="Lipzen A."/>
            <person name="Chen C."/>
            <person name="Yan M."/>
            <person name="Daum C."/>
            <person name="Ng V."/>
            <person name="Clum A."/>
            <person name="Steindorff A."/>
            <person name="Ohm R.A."/>
            <person name="Martin F."/>
            <person name="Silar P."/>
            <person name="Natvig D.O."/>
            <person name="Lalanne C."/>
            <person name="Gautier V."/>
            <person name="Ament-Velasquez S.L."/>
            <person name="Kruys A."/>
            <person name="Hutchinson M.I."/>
            <person name="Powell A.J."/>
            <person name="Barry K."/>
            <person name="Miller A.N."/>
            <person name="Grigoriev I.V."/>
            <person name="Debuchy R."/>
            <person name="Gladieux P."/>
            <person name="Hiltunen Thoren M."/>
            <person name="Johannesson H."/>
        </authorList>
    </citation>
    <scope>NUCLEOTIDE SEQUENCE</scope>
    <source>
        <strain evidence="3">CBS 731.68</strain>
    </source>
</reference>
<gene>
    <name evidence="3" type="ORF">N657DRAFT_714948</name>
</gene>
<keyword evidence="2" id="KW-0812">Transmembrane</keyword>